<keyword evidence="4" id="KW-0828">Tyrosine catabolism</keyword>
<comment type="similarity">
    <text evidence="2">Belongs to the homogentisate dioxygenase family.</text>
</comment>
<evidence type="ECO:0000256" key="8">
    <source>
        <dbReference type="ARBA" id="ARBA00023232"/>
    </source>
</evidence>
<feature type="binding site" evidence="11">
    <location>
        <position position="361"/>
    </location>
    <ligand>
        <name>homogentisate</name>
        <dbReference type="ChEBI" id="CHEBI:16169"/>
    </ligand>
</feature>
<dbReference type="InterPro" id="IPR014710">
    <property type="entry name" value="RmlC-like_jellyroll"/>
</dbReference>
<evidence type="ECO:0000313" key="14">
    <source>
        <dbReference type="EMBL" id="TXL78759.1"/>
    </source>
</evidence>
<feature type="binding site" evidence="11">
    <location>
        <position position="346"/>
    </location>
    <ligand>
        <name>homogentisate</name>
        <dbReference type="ChEBI" id="CHEBI:16169"/>
    </ligand>
</feature>
<dbReference type="Gene3D" id="2.60.120.10">
    <property type="entry name" value="Jelly Rolls"/>
    <property type="match status" value="1"/>
</dbReference>
<dbReference type="PANTHER" id="PTHR11056:SF0">
    <property type="entry name" value="HOMOGENTISATE 1,2-DIOXYGENASE"/>
    <property type="match status" value="1"/>
</dbReference>
<dbReference type="EMBL" id="VDUZ01000006">
    <property type="protein sequence ID" value="TXL78759.1"/>
    <property type="molecule type" value="Genomic_DNA"/>
</dbReference>
<evidence type="ECO:0000256" key="3">
    <source>
        <dbReference type="ARBA" id="ARBA00022723"/>
    </source>
</evidence>
<keyword evidence="5 14" id="KW-0223">Dioxygenase</keyword>
<dbReference type="InterPro" id="IPR046452">
    <property type="entry name" value="HgmA_N"/>
</dbReference>
<evidence type="ECO:0000256" key="4">
    <source>
        <dbReference type="ARBA" id="ARBA00022878"/>
    </source>
</evidence>
<evidence type="ECO:0000256" key="9">
    <source>
        <dbReference type="NCBIfam" id="TIGR01015"/>
    </source>
</evidence>
<dbReference type="AlphaFoldDB" id="A0A5C8PRN1"/>
<keyword evidence="8" id="KW-0585">Phenylalanine catabolism</keyword>
<feature type="binding site" evidence="11">
    <location>
        <position position="382"/>
    </location>
    <ligand>
        <name>Fe cation</name>
        <dbReference type="ChEBI" id="CHEBI:24875"/>
    </ligand>
</feature>
<dbReference type="RefSeq" id="WP_147846230.1">
    <property type="nucleotide sequence ID" value="NZ_VDUZ01000006.1"/>
</dbReference>
<dbReference type="InterPro" id="IPR011051">
    <property type="entry name" value="RmlC_Cupin_sf"/>
</dbReference>
<dbReference type="SUPFAM" id="SSF51182">
    <property type="entry name" value="RmlC-like cupins"/>
    <property type="match status" value="1"/>
</dbReference>
<dbReference type="GO" id="GO:0046872">
    <property type="term" value="F:metal ion binding"/>
    <property type="evidence" value="ECO:0007669"/>
    <property type="project" value="UniProtKB-KW"/>
</dbReference>
<dbReference type="InterPro" id="IPR005708">
    <property type="entry name" value="Homogentis_dOase"/>
</dbReference>
<dbReference type="PANTHER" id="PTHR11056">
    <property type="entry name" value="HOMOGENTISATE 1,2-DIOXYGENASE"/>
    <property type="match status" value="1"/>
</dbReference>
<keyword evidence="6 14" id="KW-0560">Oxidoreductase</keyword>
<feature type="domain" description="Homogentisate 1,2-dioxygenase N-terminal" evidence="13">
    <location>
        <begin position="21"/>
        <end position="290"/>
    </location>
</feature>
<dbReference type="GO" id="GO:0005737">
    <property type="term" value="C:cytoplasm"/>
    <property type="evidence" value="ECO:0007669"/>
    <property type="project" value="TreeGrafter"/>
</dbReference>
<feature type="active site" description="Proton acceptor" evidence="10">
    <location>
        <position position="303"/>
    </location>
</feature>
<feature type="binding site" evidence="11">
    <location>
        <position position="382"/>
    </location>
    <ligand>
        <name>homogentisate</name>
        <dbReference type="ChEBI" id="CHEBI:16169"/>
    </ligand>
</feature>
<keyword evidence="3 11" id="KW-0479">Metal-binding</keyword>
<comment type="cofactor">
    <cofactor evidence="1 11">
        <name>Fe cation</name>
        <dbReference type="ChEBI" id="CHEBI:24875"/>
    </cofactor>
</comment>
<sequence length="447" mass="49236">MPVSDIADGRSAAAGTTTALAYQTGFGNEFATEALPGALPVGRNSPQKPAYGLYAELLSGTSFLAPRALNRRTWFYRIRPSAKGTPFRPYPTALWRNGPTEEVPVPADRLRWNRFAPPKAGTDFVDGVATLAVNGDAAMQAGMGVHIYRADTSMADRFFANHDGEMLFVPQTGRLRLATEMGILDARPGEIAVLPRGVRCRVELPDGPSYGYIAENYGMHLRLPELGPFGSNGLANARDFESPVAAYEDRSGDFRLVVKVAGRLWECDIDRSPLDVVAWHGNLAPYRYDLARFNVMGTVSFDHPDPSIYTVLTAPSDTHGWANIDFVIFAPRWMVAEDTFRPPWFHRNVMSEFMGLIHGQYDSRAEGFMPGGASLHNAFGPHGPDQATFQKASDAALAPHKIDNTLAFMFETRYALKPTRFAMDAPELQADYHKTWDGLAARFTGKP</sequence>
<evidence type="ECO:0000259" key="12">
    <source>
        <dbReference type="Pfam" id="PF04209"/>
    </source>
</evidence>
<dbReference type="GO" id="GO:0004411">
    <property type="term" value="F:homogentisate 1,2-dioxygenase activity"/>
    <property type="evidence" value="ECO:0007669"/>
    <property type="project" value="UniProtKB-UniRule"/>
</dbReference>
<proteinExistence type="inferred from homology"/>
<keyword evidence="7 11" id="KW-0408">Iron</keyword>
<evidence type="ECO:0000256" key="11">
    <source>
        <dbReference type="PIRSR" id="PIRSR605708-2"/>
    </source>
</evidence>
<dbReference type="EC" id="1.13.11.5" evidence="9"/>
<evidence type="ECO:0000256" key="5">
    <source>
        <dbReference type="ARBA" id="ARBA00022964"/>
    </source>
</evidence>
<accession>A0A5C8PRN1</accession>
<evidence type="ECO:0000256" key="10">
    <source>
        <dbReference type="PIRSR" id="PIRSR605708-1"/>
    </source>
</evidence>
<dbReference type="Pfam" id="PF04209">
    <property type="entry name" value="HgmA_C"/>
    <property type="match status" value="1"/>
</dbReference>
<evidence type="ECO:0000259" key="13">
    <source>
        <dbReference type="Pfam" id="PF20510"/>
    </source>
</evidence>
<dbReference type="OrthoDB" id="9811253at2"/>
<dbReference type="InterPro" id="IPR046451">
    <property type="entry name" value="HgmA_C"/>
</dbReference>
<evidence type="ECO:0000256" key="6">
    <source>
        <dbReference type="ARBA" id="ARBA00023002"/>
    </source>
</evidence>
<dbReference type="GO" id="GO:0006572">
    <property type="term" value="P:L-tyrosine catabolic process"/>
    <property type="evidence" value="ECO:0007669"/>
    <property type="project" value="UniProtKB-UniRule"/>
</dbReference>
<evidence type="ECO:0000256" key="7">
    <source>
        <dbReference type="ARBA" id="ARBA00023004"/>
    </source>
</evidence>
<dbReference type="CDD" id="cd07000">
    <property type="entry name" value="cupin_HGO_N"/>
    <property type="match status" value="1"/>
</dbReference>
<feature type="domain" description="Homogentisate 1,2-dioxygenase C-terminal" evidence="12">
    <location>
        <begin position="292"/>
        <end position="442"/>
    </location>
</feature>
<feature type="binding site" evidence="11">
    <location>
        <position position="352"/>
    </location>
    <ligand>
        <name>Fe cation</name>
        <dbReference type="ChEBI" id="CHEBI:24875"/>
    </ligand>
</feature>
<keyword evidence="15" id="KW-1185">Reference proteome</keyword>
<organism evidence="14 15">
    <name type="scientific">Vineibacter terrae</name>
    <dbReference type="NCBI Taxonomy" id="2586908"/>
    <lineage>
        <taxon>Bacteria</taxon>
        <taxon>Pseudomonadati</taxon>
        <taxon>Pseudomonadota</taxon>
        <taxon>Alphaproteobacteria</taxon>
        <taxon>Hyphomicrobiales</taxon>
        <taxon>Vineibacter</taxon>
    </lineage>
</organism>
<dbReference type="Proteomes" id="UP000321638">
    <property type="component" value="Unassembled WGS sequence"/>
</dbReference>
<dbReference type="FunFam" id="2.60.120.10:FF:000034">
    <property type="entry name" value="Homogentisate 1,2-dioxygenase"/>
    <property type="match status" value="1"/>
</dbReference>
<evidence type="ECO:0000313" key="15">
    <source>
        <dbReference type="Proteomes" id="UP000321638"/>
    </source>
</evidence>
<evidence type="ECO:0000256" key="2">
    <source>
        <dbReference type="ARBA" id="ARBA00007757"/>
    </source>
</evidence>
<dbReference type="GO" id="GO:0006559">
    <property type="term" value="P:L-phenylalanine catabolic process"/>
    <property type="evidence" value="ECO:0007669"/>
    <property type="project" value="UniProtKB-UniRule"/>
</dbReference>
<reference evidence="14 15" key="1">
    <citation type="submission" date="2019-06" db="EMBL/GenBank/DDBJ databases">
        <title>New taxonomy in bacterial strain CC-CFT640, isolated from vineyard.</title>
        <authorList>
            <person name="Lin S.-Y."/>
            <person name="Tsai C.-F."/>
            <person name="Young C.-C."/>
        </authorList>
    </citation>
    <scope>NUCLEOTIDE SEQUENCE [LARGE SCALE GENOMIC DNA]</scope>
    <source>
        <strain evidence="14 15">CC-CFT640</strain>
    </source>
</reference>
<comment type="caution">
    <text evidence="14">The sequence shown here is derived from an EMBL/GenBank/DDBJ whole genome shotgun (WGS) entry which is preliminary data.</text>
</comment>
<dbReference type="Pfam" id="PF20510">
    <property type="entry name" value="HgmA_N"/>
    <property type="match status" value="1"/>
</dbReference>
<name>A0A5C8PRN1_9HYPH</name>
<evidence type="ECO:0000256" key="1">
    <source>
        <dbReference type="ARBA" id="ARBA00001962"/>
    </source>
</evidence>
<gene>
    <name evidence="14" type="ORF">FHP25_07125</name>
</gene>
<dbReference type="NCBIfam" id="TIGR01015">
    <property type="entry name" value="hmgA"/>
    <property type="match status" value="1"/>
</dbReference>
<protein>
    <recommendedName>
        <fullName evidence="9">Homogentisate 1,2-dioxygenase</fullName>
        <ecNumber evidence="9">1.13.11.5</ecNumber>
    </recommendedName>
</protein>